<dbReference type="Proteomes" id="UP001606301">
    <property type="component" value="Unassembled WGS sequence"/>
</dbReference>
<gene>
    <name evidence="1" type="ORF">ACG0Z3_14935</name>
</gene>
<proteinExistence type="predicted"/>
<dbReference type="RefSeq" id="WP_394398770.1">
    <property type="nucleotide sequence ID" value="NZ_JBIGHW010000008.1"/>
</dbReference>
<organism evidence="1 2">
    <name type="scientific">Pelomonas margarita</name>
    <dbReference type="NCBI Taxonomy" id="3299031"/>
    <lineage>
        <taxon>Bacteria</taxon>
        <taxon>Pseudomonadati</taxon>
        <taxon>Pseudomonadota</taxon>
        <taxon>Betaproteobacteria</taxon>
        <taxon>Burkholderiales</taxon>
        <taxon>Sphaerotilaceae</taxon>
        <taxon>Roseateles</taxon>
    </lineage>
</organism>
<sequence length="82" mass="9006">MNNLEILIEDGGDVSIGPEDGYPFVAIARDAENVVALLVREKGEALTALLRRLDRAVGKFFENGEVVDEVYDLPFTTPTSPR</sequence>
<dbReference type="EMBL" id="JBIGHW010000008">
    <property type="protein sequence ID" value="MFG6441979.1"/>
    <property type="molecule type" value="Genomic_DNA"/>
</dbReference>
<evidence type="ECO:0000313" key="1">
    <source>
        <dbReference type="EMBL" id="MFG6441979.1"/>
    </source>
</evidence>
<protein>
    <submittedName>
        <fullName evidence="1">Uncharacterized protein</fullName>
    </submittedName>
</protein>
<reference evidence="1 2" key="1">
    <citation type="submission" date="2024-08" db="EMBL/GenBank/DDBJ databases">
        <authorList>
            <person name="Lu H."/>
        </authorList>
    </citation>
    <scope>NUCLEOTIDE SEQUENCE [LARGE SCALE GENOMIC DNA]</scope>
    <source>
        <strain evidence="1 2">LKC17W</strain>
    </source>
</reference>
<comment type="caution">
    <text evidence="1">The sequence shown here is derived from an EMBL/GenBank/DDBJ whole genome shotgun (WGS) entry which is preliminary data.</text>
</comment>
<name>A0ABW7FKW8_9BURK</name>
<accession>A0ABW7FKW8</accession>
<keyword evidence="2" id="KW-1185">Reference proteome</keyword>
<evidence type="ECO:0000313" key="2">
    <source>
        <dbReference type="Proteomes" id="UP001606301"/>
    </source>
</evidence>